<evidence type="ECO:0000256" key="4">
    <source>
        <dbReference type="ARBA" id="ARBA00022679"/>
    </source>
</evidence>
<evidence type="ECO:0000256" key="1">
    <source>
        <dbReference type="ARBA" id="ARBA00004776"/>
    </source>
</evidence>
<evidence type="ECO:0000313" key="8">
    <source>
        <dbReference type="Proteomes" id="UP000269198"/>
    </source>
</evidence>
<evidence type="ECO:0000259" key="6">
    <source>
        <dbReference type="Pfam" id="PF00535"/>
    </source>
</evidence>
<dbReference type="AlphaFoldDB" id="A0A3N0E3C6"/>
<keyword evidence="3" id="KW-0328">Glycosyltransferase</keyword>
<dbReference type="RefSeq" id="WP_123202906.1">
    <property type="nucleotide sequence ID" value="NZ_RJMB01000024.1"/>
</dbReference>
<keyword evidence="8" id="KW-1185">Reference proteome</keyword>
<dbReference type="InterPro" id="IPR001173">
    <property type="entry name" value="Glyco_trans_2-like"/>
</dbReference>
<feature type="region of interest" description="Disordered" evidence="5">
    <location>
        <begin position="116"/>
        <end position="135"/>
    </location>
</feature>
<reference evidence="7 8" key="1">
    <citation type="submission" date="2018-11" db="EMBL/GenBank/DDBJ databases">
        <title>The genome draft of YIM 96095.</title>
        <authorList>
            <person name="Tang S.-K."/>
            <person name="Chunyu W.-X."/>
            <person name="Feng Y.-Z."/>
        </authorList>
    </citation>
    <scope>NUCLEOTIDE SEQUENCE [LARGE SCALE GENOMIC DNA]</scope>
    <source>
        <strain evidence="7 8">YIM 96095</strain>
    </source>
</reference>
<dbReference type="Gene3D" id="3.90.550.10">
    <property type="entry name" value="Spore Coat Polysaccharide Biosynthesis Protein SpsA, Chain A"/>
    <property type="match status" value="1"/>
</dbReference>
<protein>
    <submittedName>
        <fullName evidence="7">Glycosyltransferase family 2 protein</fullName>
    </submittedName>
</protein>
<accession>A0A3N0E3C6</accession>
<dbReference type="EMBL" id="RJMB01000024">
    <property type="protein sequence ID" value="RNL82341.1"/>
    <property type="molecule type" value="Genomic_DNA"/>
</dbReference>
<name>A0A3N0E3C6_9ACTN</name>
<evidence type="ECO:0000313" key="7">
    <source>
        <dbReference type="EMBL" id="RNL82341.1"/>
    </source>
</evidence>
<evidence type="ECO:0000256" key="3">
    <source>
        <dbReference type="ARBA" id="ARBA00022676"/>
    </source>
</evidence>
<dbReference type="SUPFAM" id="SSF53448">
    <property type="entry name" value="Nucleotide-diphospho-sugar transferases"/>
    <property type="match status" value="1"/>
</dbReference>
<dbReference type="Proteomes" id="UP000269198">
    <property type="component" value="Unassembled WGS sequence"/>
</dbReference>
<comment type="similarity">
    <text evidence="2">Belongs to the glycosyltransferase 2 family.</text>
</comment>
<gene>
    <name evidence="7" type="ORF">EFW17_19695</name>
</gene>
<comment type="pathway">
    <text evidence="1">Cell wall biogenesis; cell wall polysaccharide biosynthesis.</text>
</comment>
<dbReference type="GO" id="GO:0016757">
    <property type="term" value="F:glycosyltransferase activity"/>
    <property type="evidence" value="ECO:0007669"/>
    <property type="project" value="UniProtKB-KW"/>
</dbReference>
<dbReference type="PANTHER" id="PTHR43179:SF12">
    <property type="entry name" value="GALACTOFURANOSYLTRANSFERASE GLFT2"/>
    <property type="match status" value="1"/>
</dbReference>
<dbReference type="OrthoDB" id="5174363at2"/>
<dbReference type="PANTHER" id="PTHR43179">
    <property type="entry name" value="RHAMNOSYLTRANSFERASE WBBL"/>
    <property type="match status" value="1"/>
</dbReference>
<sequence>MKISCVLLTMGTRPAELRRAIQSVFEQDTVDVEVVVVGNGSALPELPDGVTAVQLTENLGIPEGRNHGVSACGGDIVLFLDDDGWYRSRDLARHVHDRFLEDPGLGAISFRIADPDGGPDQRRHVPRLRSGDPQRSSRVTTFLGGACAIRREAFDRGGGLPGEFFYAHEETDLAWSILDAGYEIIYDADAVMYHPAVAPTRHSDFYRLNARNRVWLARRNLPWPLVVVYLANWVAITLLRERSGMALRAWFRGFREGWRSDAGRRRPIRWSTVWRMTRTGRPPVI</sequence>
<dbReference type="Pfam" id="PF00535">
    <property type="entry name" value="Glycos_transf_2"/>
    <property type="match status" value="1"/>
</dbReference>
<keyword evidence="4 7" id="KW-0808">Transferase</keyword>
<organism evidence="7 8">
    <name type="scientific">Halostreptopolyspora alba</name>
    <dbReference type="NCBI Taxonomy" id="2487137"/>
    <lineage>
        <taxon>Bacteria</taxon>
        <taxon>Bacillati</taxon>
        <taxon>Actinomycetota</taxon>
        <taxon>Actinomycetes</taxon>
        <taxon>Streptosporangiales</taxon>
        <taxon>Nocardiopsidaceae</taxon>
        <taxon>Halostreptopolyspora</taxon>
    </lineage>
</organism>
<proteinExistence type="inferred from homology"/>
<feature type="domain" description="Glycosyltransferase 2-like" evidence="6">
    <location>
        <begin position="13"/>
        <end position="156"/>
    </location>
</feature>
<dbReference type="InterPro" id="IPR029044">
    <property type="entry name" value="Nucleotide-diphossugar_trans"/>
</dbReference>
<comment type="caution">
    <text evidence="7">The sequence shown here is derived from an EMBL/GenBank/DDBJ whole genome shotgun (WGS) entry which is preliminary data.</text>
</comment>
<evidence type="ECO:0000256" key="5">
    <source>
        <dbReference type="SAM" id="MobiDB-lite"/>
    </source>
</evidence>
<evidence type="ECO:0000256" key="2">
    <source>
        <dbReference type="ARBA" id="ARBA00006739"/>
    </source>
</evidence>